<sequence length="717" mass="81154">MSTFIYRPLDQTTQEFRLVDILPNTEFNSSLELVISHAAFAPPPEEIFKDNRPPLEEIQKTLPVDWYVDKTQEGRLLYEDDRGVTTWVHPRGLDFGDPPLCPPAGFEPSYEALSYAWGDPNNTEGVAVWLEEKKEASHHGSIQITRPLAVALRHLRYESEARTMWIDALCINQQDLVERSNQVARMRDIYRLAVRVVVWLGPAENYSNLAIRVLRTIGERSQFVTRDADVPFKPCPDHLVSPEAFNKITCGVQWTSWVEEAIYHLGGRAWFSRVWTIQEFQLGNQASVVQCGTATISQRCLRMACMRLLDPQLRAHDYRFRDRIAIMIRSIANLSLDTFSILLVRVSEKACTDSRDKIYGILGLLQGKTALDIRPDYTIPVADVYKTAMLQHANAVGRLALLDHCNIGTKLPHAPSWVPNWEVESDGMSIGETGYLAGGFSSSSWTQPDDSTLNVEGVRLGTVTAISPLLSTQKALVDFMRSAVYGGHANNPWIPNCTARHRDQFVYLFNSGQTRTFYPGTHLPLWRECQENFWDHMEEVPGTPCPERTPVDSQPPRIPPPRLFYGSDGRIGCGPAETEPGDVLAVFPGVPLPKILRQTVENSRAYQVIGSYRALRLGHAEALLGDVFLPYLPVFHRDDYLKPHPTFMDLEVAVGFTVEIVDDPRLEKLKPEWVVRRLRVLDGELNDGMPLFEFSNARTGEVRRTDPRMSVDALRDF</sequence>
<dbReference type="AlphaFoldDB" id="A0AAV9GSE6"/>
<dbReference type="PANTHER" id="PTHR24148:SF82">
    <property type="entry name" value="HETEROKARYON INCOMPATIBILITY DOMAIN-CONTAINING PROTEIN"/>
    <property type="match status" value="1"/>
</dbReference>
<reference evidence="2" key="1">
    <citation type="journal article" date="2023" name="Mol. Phylogenet. Evol.">
        <title>Genome-scale phylogeny and comparative genomics of the fungal order Sordariales.</title>
        <authorList>
            <person name="Hensen N."/>
            <person name="Bonometti L."/>
            <person name="Westerberg I."/>
            <person name="Brannstrom I.O."/>
            <person name="Guillou S."/>
            <person name="Cros-Aarteil S."/>
            <person name="Calhoun S."/>
            <person name="Haridas S."/>
            <person name="Kuo A."/>
            <person name="Mondo S."/>
            <person name="Pangilinan J."/>
            <person name="Riley R."/>
            <person name="LaButti K."/>
            <person name="Andreopoulos B."/>
            <person name="Lipzen A."/>
            <person name="Chen C."/>
            <person name="Yan M."/>
            <person name="Daum C."/>
            <person name="Ng V."/>
            <person name="Clum A."/>
            <person name="Steindorff A."/>
            <person name="Ohm R.A."/>
            <person name="Martin F."/>
            <person name="Silar P."/>
            <person name="Natvig D.O."/>
            <person name="Lalanne C."/>
            <person name="Gautier V."/>
            <person name="Ament-Velasquez S.L."/>
            <person name="Kruys A."/>
            <person name="Hutchinson M.I."/>
            <person name="Powell A.J."/>
            <person name="Barry K."/>
            <person name="Miller A.N."/>
            <person name="Grigoriev I.V."/>
            <person name="Debuchy R."/>
            <person name="Gladieux P."/>
            <person name="Hiltunen Thoren M."/>
            <person name="Johannesson H."/>
        </authorList>
    </citation>
    <scope>NUCLEOTIDE SEQUENCE</scope>
    <source>
        <strain evidence="2">PSN243</strain>
    </source>
</reference>
<dbReference type="Pfam" id="PF06985">
    <property type="entry name" value="HET"/>
    <property type="match status" value="1"/>
</dbReference>
<dbReference type="EMBL" id="MU865932">
    <property type="protein sequence ID" value="KAK4450470.1"/>
    <property type="molecule type" value="Genomic_DNA"/>
</dbReference>
<keyword evidence="3" id="KW-1185">Reference proteome</keyword>
<evidence type="ECO:0000313" key="3">
    <source>
        <dbReference type="Proteomes" id="UP001321760"/>
    </source>
</evidence>
<protein>
    <submittedName>
        <fullName evidence="2">Heterokaryon incompatibility protein-domain-containing protein</fullName>
    </submittedName>
</protein>
<comment type="caution">
    <text evidence="2">The sequence shown here is derived from an EMBL/GenBank/DDBJ whole genome shotgun (WGS) entry which is preliminary data.</text>
</comment>
<dbReference type="InterPro" id="IPR052895">
    <property type="entry name" value="HetReg/Transcr_Mod"/>
</dbReference>
<dbReference type="Proteomes" id="UP001321760">
    <property type="component" value="Unassembled WGS sequence"/>
</dbReference>
<name>A0AAV9GSE6_9PEZI</name>
<reference evidence="2" key="2">
    <citation type="submission" date="2023-05" db="EMBL/GenBank/DDBJ databases">
        <authorList>
            <consortium name="Lawrence Berkeley National Laboratory"/>
            <person name="Steindorff A."/>
            <person name="Hensen N."/>
            <person name="Bonometti L."/>
            <person name="Westerberg I."/>
            <person name="Brannstrom I.O."/>
            <person name="Guillou S."/>
            <person name="Cros-Aarteil S."/>
            <person name="Calhoun S."/>
            <person name="Haridas S."/>
            <person name="Kuo A."/>
            <person name="Mondo S."/>
            <person name="Pangilinan J."/>
            <person name="Riley R."/>
            <person name="Labutti K."/>
            <person name="Andreopoulos B."/>
            <person name="Lipzen A."/>
            <person name="Chen C."/>
            <person name="Yanf M."/>
            <person name="Daum C."/>
            <person name="Ng V."/>
            <person name="Clum A."/>
            <person name="Ohm R."/>
            <person name="Martin F."/>
            <person name="Silar P."/>
            <person name="Natvig D."/>
            <person name="Lalanne C."/>
            <person name="Gautier V."/>
            <person name="Ament-Velasquez S.L."/>
            <person name="Kruys A."/>
            <person name="Hutchinson M.I."/>
            <person name="Powell A.J."/>
            <person name="Barry K."/>
            <person name="Miller A.N."/>
            <person name="Grigoriev I.V."/>
            <person name="Debuchy R."/>
            <person name="Gladieux P."/>
            <person name="Thoren M.H."/>
            <person name="Johannesson H."/>
        </authorList>
    </citation>
    <scope>NUCLEOTIDE SEQUENCE</scope>
    <source>
        <strain evidence="2">PSN243</strain>
    </source>
</reference>
<proteinExistence type="predicted"/>
<evidence type="ECO:0000313" key="2">
    <source>
        <dbReference type="EMBL" id="KAK4450470.1"/>
    </source>
</evidence>
<evidence type="ECO:0000259" key="1">
    <source>
        <dbReference type="Pfam" id="PF06985"/>
    </source>
</evidence>
<dbReference type="PANTHER" id="PTHR24148">
    <property type="entry name" value="ANKYRIN REPEAT DOMAIN-CONTAINING PROTEIN 39 HOMOLOG-RELATED"/>
    <property type="match status" value="1"/>
</dbReference>
<dbReference type="InterPro" id="IPR010730">
    <property type="entry name" value="HET"/>
</dbReference>
<gene>
    <name evidence="2" type="ORF">QBC34DRAFT_349227</name>
</gene>
<feature type="domain" description="Heterokaryon incompatibility" evidence="1">
    <location>
        <begin position="110"/>
        <end position="279"/>
    </location>
</feature>
<organism evidence="2 3">
    <name type="scientific">Podospora aff. communis PSN243</name>
    <dbReference type="NCBI Taxonomy" id="3040156"/>
    <lineage>
        <taxon>Eukaryota</taxon>
        <taxon>Fungi</taxon>
        <taxon>Dikarya</taxon>
        <taxon>Ascomycota</taxon>
        <taxon>Pezizomycotina</taxon>
        <taxon>Sordariomycetes</taxon>
        <taxon>Sordariomycetidae</taxon>
        <taxon>Sordariales</taxon>
        <taxon>Podosporaceae</taxon>
        <taxon>Podospora</taxon>
    </lineage>
</organism>
<accession>A0AAV9GSE6</accession>